<dbReference type="SUPFAM" id="SSF53613">
    <property type="entry name" value="Ribokinase-like"/>
    <property type="match status" value="1"/>
</dbReference>
<accession>A0A2S8SPW9</accession>
<gene>
    <name evidence="2" type="ORF">B1R32_12018</name>
</gene>
<dbReference type="EMBL" id="NIGF01000020">
    <property type="protein sequence ID" value="PQV62845.1"/>
    <property type="molecule type" value="Genomic_DNA"/>
</dbReference>
<name>A0A2S8SPW9_9BACT</name>
<evidence type="ECO:0000313" key="2">
    <source>
        <dbReference type="EMBL" id="PQV62845.1"/>
    </source>
</evidence>
<dbReference type="InterPro" id="IPR011611">
    <property type="entry name" value="PfkB_dom"/>
</dbReference>
<evidence type="ECO:0000259" key="1">
    <source>
        <dbReference type="Pfam" id="PF00294"/>
    </source>
</evidence>
<organism evidence="2 3">
    <name type="scientific">Abditibacterium utsteinense</name>
    <dbReference type="NCBI Taxonomy" id="1960156"/>
    <lineage>
        <taxon>Bacteria</taxon>
        <taxon>Pseudomonadati</taxon>
        <taxon>Abditibacteriota</taxon>
        <taxon>Abditibacteriia</taxon>
        <taxon>Abditibacteriales</taxon>
        <taxon>Abditibacteriaceae</taxon>
        <taxon>Abditibacterium</taxon>
    </lineage>
</organism>
<dbReference type="InParanoid" id="A0A2S8SPW9"/>
<protein>
    <submittedName>
        <fullName evidence="2">Sugar or nucleoside kinase, ribokinase family</fullName>
    </submittedName>
</protein>
<proteinExistence type="predicted"/>
<dbReference type="InterPro" id="IPR029056">
    <property type="entry name" value="Ribokinase-like"/>
</dbReference>
<dbReference type="Proteomes" id="UP000237684">
    <property type="component" value="Unassembled WGS sequence"/>
</dbReference>
<dbReference type="OrthoDB" id="9775849at2"/>
<dbReference type="PANTHER" id="PTHR42774:SF3">
    <property type="entry name" value="KETOHEXOKINASE"/>
    <property type="match status" value="1"/>
</dbReference>
<keyword evidence="3" id="KW-1185">Reference proteome</keyword>
<dbReference type="InterPro" id="IPR052562">
    <property type="entry name" value="Ketohexokinase-related"/>
</dbReference>
<comment type="caution">
    <text evidence="2">The sequence shown here is derived from an EMBL/GenBank/DDBJ whole genome shotgun (WGS) entry which is preliminary data.</text>
</comment>
<evidence type="ECO:0000313" key="3">
    <source>
        <dbReference type="Proteomes" id="UP000237684"/>
    </source>
</evidence>
<dbReference type="GO" id="GO:0016301">
    <property type="term" value="F:kinase activity"/>
    <property type="evidence" value="ECO:0007669"/>
    <property type="project" value="UniProtKB-KW"/>
</dbReference>
<dbReference type="AlphaFoldDB" id="A0A2S8SPW9"/>
<keyword evidence="2" id="KW-0808">Transferase</keyword>
<reference evidence="2 3" key="1">
    <citation type="journal article" date="2018" name="Syst. Appl. Microbiol.">
        <title>Abditibacterium utsteinense sp. nov., the first cultivated member of candidate phylum FBP, isolated from ice-free Antarctic soil samples.</title>
        <authorList>
            <person name="Tahon G."/>
            <person name="Tytgat B."/>
            <person name="Lebbe L."/>
            <person name="Carlier A."/>
            <person name="Willems A."/>
        </authorList>
    </citation>
    <scope>NUCLEOTIDE SEQUENCE [LARGE SCALE GENOMIC DNA]</scope>
    <source>
        <strain evidence="2 3">LMG 29911</strain>
    </source>
</reference>
<sequence length="305" mass="32675">MKTRDILGLGCATLDELLFVKQFPLPDSKTLVTHSEKQGGGLTATALVAGARLGAKCAYAGMLGFDETSDFVLRNLEDEGIDTDLVSLRDDAAAIRSLVIVDENSATRTILFERPGLVGAAPDAPSESEIAASRVLLIDHYGAIGNVRACEIARRNGVPIVADFERVDVPDFEGFFPLVDHLVLSRGFSQKMTGETSPPAVLRALWNENRKIVIVTGGEDGAWSFDGAEVCHFPAFTTQVADTTGCGDVFHGTYAATLAWNFLLPTRVQWASAAAALKARDIGAQRGIAHRAELEAFLKAQSVEN</sequence>
<feature type="domain" description="Carbohydrate kinase PfkB" evidence="1">
    <location>
        <begin position="20"/>
        <end position="287"/>
    </location>
</feature>
<dbReference type="Gene3D" id="3.40.1190.20">
    <property type="match status" value="1"/>
</dbReference>
<keyword evidence="2" id="KW-0418">Kinase</keyword>
<dbReference type="Pfam" id="PF00294">
    <property type="entry name" value="PfkB"/>
    <property type="match status" value="1"/>
</dbReference>
<dbReference type="PANTHER" id="PTHR42774">
    <property type="entry name" value="PHOSPHOTRANSFERASE SYSTEM TRANSPORT PROTEIN"/>
    <property type="match status" value="1"/>
</dbReference>
<dbReference type="RefSeq" id="WP_106381013.1">
    <property type="nucleotide sequence ID" value="NZ_NIGF01000020.1"/>
</dbReference>